<proteinExistence type="predicted"/>
<sequence>MAAATRKSTAVLLCRWDAHGPAQPHTTVCHTSCPSGCQAACRVPSSCQPSCCTSSPCQATGMPVSRKPGVYVPVSRKPVVYVPVSRKPVVYVPVSRKPGVYVPVSRKPAVCLPASYKPVRAASSCHSSVCCQPSRPALLCRPAPCSTPSGFRSRGSSQRLPLQTGSHLHPSRQESSVGLQVLHVAGDKHAQPTL</sequence>
<gene>
    <name evidence="3" type="primary">LOC130708078</name>
</gene>
<evidence type="ECO:0000313" key="3">
    <source>
        <dbReference type="RefSeq" id="XP_057400932.1"/>
    </source>
</evidence>
<dbReference type="RefSeq" id="XP_057400932.1">
    <property type="nucleotide sequence ID" value="XM_057544949.1"/>
</dbReference>
<name>A0ABM3TFQ6_BALAC</name>
<dbReference type="Proteomes" id="UP001652580">
    <property type="component" value="Chromosome 4"/>
</dbReference>
<keyword evidence="2" id="KW-1185">Reference proteome</keyword>
<evidence type="ECO:0000313" key="2">
    <source>
        <dbReference type="Proteomes" id="UP001652580"/>
    </source>
</evidence>
<feature type="region of interest" description="Disordered" evidence="1">
    <location>
        <begin position="148"/>
        <end position="175"/>
    </location>
</feature>
<feature type="compositionally biased region" description="Polar residues" evidence="1">
    <location>
        <begin position="148"/>
        <end position="166"/>
    </location>
</feature>
<organism evidence="2 3">
    <name type="scientific">Balaenoptera acutorostrata</name>
    <name type="common">Common minke whale</name>
    <name type="synonym">Balaena rostrata</name>
    <dbReference type="NCBI Taxonomy" id="9767"/>
    <lineage>
        <taxon>Eukaryota</taxon>
        <taxon>Metazoa</taxon>
        <taxon>Chordata</taxon>
        <taxon>Craniata</taxon>
        <taxon>Vertebrata</taxon>
        <taxon>Euteleostomi</taxon>
        <taxon>Mammalia</taxon>
        <taxon>Eutheria</taxon>
        <taxon>Laurasiatheria</taxon>
        <taxon>Artiodactyla</taxon>
        <taxon>Whippomorpha</taxon>
        <taxon>Cetacea</taxon>
        <taxon>Mysticeti</taxon>
        <taxon>Balaenopteridae</taxon>
        <taxon>Balaenoptera</taxon>
    </lineage>
</organism>
<accession>A0ABM3TFQ6</accession>
<protein>
    <submittedName>
        <fullName evidence="3">Keratin-associated protein 12-1-like</fullName>
    </submittedName>
</protein>
<reference evidence="3" key="1">
    <citation type="submission" date="2025-08" db="UniProtKB">
        <authorList>
            <consortium name="RefSeq"/>
        </authorList>
    </citation>
    <scope>IDENTIFICATION</scope>
</reference>
<evidence type="ECO:0000256" key="1">
    <source>
        <dbReference type="SAM" id="MobiDB-lite"/>
    </source>
</evidence>
<dbReference type="GeneID" id="130708078"/>